<dbReference type="Proteomes" id="UP000184301">
    <property type="component" value="Unassembled WGS sequence"/>
</dbReference>
<evidence type="ECO:0000313" key="2">
    <source>
        <dbReference type="EMBL" id="SHK43194.1"/>
    </source>
</evidence>
<protein>
    <submittedName>
        <fullName evidence="2">Helix-turn-helix domain-containing protein</fullName>
    </submittedName>
</protein>
<dbReference type="InterPro" id="IPR024760">
    <property type="entry name" value="HTH_dom_conjug_TS-like"/>
</dbReference>
<evidence type="ECO:0000259" key="1">
    <source>
        <dbReference type="Pfam" id="PF12645"/>
    </source>
</evidence>
<dbReference type="STRING" id="1121950.SAMN02745243_02926"/>
<gene>
    <name evidence="2" type="ORF">SAMN02745243_02926</name>
</gene>
<dbReference type="RefSeq" id="WP_073111767.1">
    <property type="nucleotide sequence ID" value="NZ_FQZY01000049.1"/>
</dbReference>
<name>A0A1M6SEI3_9FIRM</name>
<dbReference type="EMBL" id="FQZY01000049">
    <property type="protein sequence ID" value="SHK43194.1"/>
    <property type="molecule type" value="Genomic_DNA"/>
</dbReference>
<dbReference type="Pfam" id="PF12645">
    <property type="entry name" value="HTH_16"/>
    <property type="match status" value="1"/>
</dbReference>
<proteinExistence type="predicted"/>
<organism evidence="2 3">
    <name type="scientific">Hespellia stercorisuis DSM 15480</name>
    <dbReference type="NCBI Taxonomy" id="1121950"/>
    <lineage>
        <taxon>Bacteria</taxon>
        <taxon>Bacillati</taxon>
        <taxon>Bacillota</taxon>
        <taxon>Clostridia</taxon>
        <taxon>Lachnospirales</taxon>
        <taxon>Lachnospiraceae</taxon>
        <taxon>Hespellia</taxon>
    </lineage>
</organism>
<evidence type="ECO:0000313" key="3">
    <source>
        <dbReference type="Proteomes" id="UP000184301"/>
    </source>
</evidence>
<accession>A0A1M6SEI3</accession>
<sequence length="76" mass="8996">MKKTILTLDIIFSAVQGEAKAQRIILQHYDKYINSLVTTVSEDENGNKYYQLDEDLKIQLQYKYLEGIKKWKVIEK</sequence>
<dbReference type="OrthoDB" id="9801453at2"/>
<reference evidence="2 3" key="1">
    <citation type="submission" date="2016-11" db="EMBL/GenBank/DDBJ databases">
        <authorList>
            <person name="Jaros S."/>
            <person name="Januszkiewicz K."/>
            <person name="Wedrychowicz H."/>
        </authorList>
    </citation>
    <scope>NUCLEOTIDE SEQUENCE [LARGE SCALE GENOMIC DNA]</scope>
    <source>
        <strain evidence="2 3">DSM 15480</strain>
    </source>
</reference>
<keyword evidence="3" id="KW-1185">Reference proteome</keyword>
<feature type="domain" description="Helix-turn-helix conjugative transposon-like" evidence="1">
    <location>
        <begin position="9"/>
        <end position="72"/>
    </location>
</feature>
<dbReference type="AlphaFoldDB" id="A0A1M6SEI3"/>